<comment type="caution">
    <text evidence="2">The sequence shown here is derived from an EMBL/GenBank/DDBJ whole genome shotgun (WGS) entry which is preliminary data.</text>
</comment>
<evidence type="ECO:0000256" key="1">
    <source>
        <dbReference type="SAM" id="MobiDB-lite"/>
    </source>
</evidence>
<evidence type="ECO:0000313" key="2">
    <source>
        <dbReference type="EMBL" id="MBB3169403.1"/>
    </source>
</evidence>
<keyword evidence="3" id="KW-1185">Reference proteome</keyword>
<dbReference type="AlphaFoldDB" id="A0A839UNT3"/>
<evidence type="ECO:0000313" key="3">
    <source>
        <dbReference type="Proteomes" id="UP000559987"/>
    </source>
</evidence>
<protein>
    <submittedName>
        <fullName evidence="2">Colicin import membrane protein</fullName>
    </submittedName>
</protein>
<feature type="region of interest" description="Disordered" evidence="1">
    <location>
        <begin position="174"/>
        <end position="214"/>
    </location>
</feature>
<proteinExistence type="predicted"/>
<name>A0A839UNT3_9GAMM</name>
<organism evidence="2 3">
    <name type="scientific">Simiduia aestuariiviva</name>
    <dbReference type="NCBI Taxonomy" id="1510459"/>
    <lineage>
        <taxon>Bacteria</taxon>
        <taxon>Pseudomonadati</taxon>
        <taxon>Pseudomonadota</taxon>
        <taxon>Gammaproteobacteria</taxon>
        <taxon>Cellvibrionales</taxon>
        <taxon>Cellvibrionaceae</taxon>
        <taxon>Simiduia</taxon>
    </lineage>
</organism>
<sequence length="263" mass="28402">MIVFSATHQPSGRVFVGSCRVELDFHWAMLVTQADENVPGTLFDCLRADGGQAFDVTEYAQAESARELAQLCREAVEEFGGELIKAARHEKKAAVDTRALETELTRDASVDPDADDDVDGWLEDRREAKTRAASNPIKAPSVTVAVAKPVLRNASSTAEAADMKALMASIEARRLSQRKSKPTKAPTKSASPALARTAKSAAGGKPESAAARERRIKAALAEQKAARLAAKEASVAAQADEMSAILARLDERGKDAERYRRRR</sequence>
<dbReference type="RefSeq" id="WP_183910874.1">
    <property type="nucleotide sequence ID" value="NZ_JACHXZ010000003.1"/>
</dbReference>
<gene>
    <name evidence="2" type="ORF">FHS30_002611</name>
</gene>
<dbReference type="EMBL" id="JACHXZ010000003">
    <property type="protein sequence ID" value="MBB3169403.1"/>
    <property type="molecule type" value="Genomic_DNA"/>
</dbReference>
<accession>A0A839UNT3</accession>
<reference evidence="2 3" key="1">
    <citation type="submission" date="2020-08" db="EMBL/GenBank/DDBJ databases">
        <title>Genomic Encyclopedia of Type Strains, Phase III (KMG-III): the genomes of soil and plant-associated and newly described type strains.</title>
        <authorList>
            <person name="Whitman W."/>
        </authorList>
    </citation>
    <scope>NUCLEOTIDE SEQUENCE [LARGE SCALE GENOMIC DNA]</scope>
    <source>
        <strain evidence="2 3">CECT 8571</strain>
    </source>
</reference>
<dbReference type="Proteomes" id="UP000559987">
    <property type="component" value="Unassembled WGS sequence"/>
</dbReference>